<organism evidence="1 2">
    <name type="scientific">Zalaria obscura</name>
    <dbReference type="NCBI Taxonomy" id="2024903"/>
    <lineage>
        <taxon>Eukaryota</taxon>
        <taxon>Fungi</taxon>
        <taxon>Dikarya</taxon>
        <taxon>Ascomycota</taxon>
        <taxon>Pezizomycotina</taxon>
        <taxon>Dothideomycetes</taxon>
        <taxon>Dothideomycetidae</taxon>
        <taxon>Dothideales</taxon>
        <taxon>Zalariaceae</taxon>
        <taxon>Zalaria</taxon>
    </lineage>
</organism>
<dbReference type="Proteomes" id="UP001320706">
    <property type="component" value="Unassembled WGS sequence"/>
</dbReference>
<sequence>MGIDANVEERIRCPGLLWFSHSFLFSMCVAMRSKSKHVRFAEDFAPSSIRLRVVCGPPDDPSMIITVRILFRMGKTPRLQFDFDRKHSDHTRRRRRQSDY</sequence>
<evidence type="ECO:0000313" key="1">
    <source>
        <dbReference type="EMBL" id="KAK8214764.1"/>
    </source>
</evidence>
<reference evidence="1" key="1">
    <citation type="submission" date="2024-02" db="EMBL/GenBank/DDBJ databases">
        <title>Metagenome Assembled Genome of Zalaria obscura JY119.</title>
        <authorList>
            <person name="Vighnesh L."/>
            <person name="Jagadeeshwari U."/>
            <person name="Venkata Ramana C."/>
            <person name="Sasikala C."/>
        </authorList>
    </citation>
    <scope>NUCLEOTIDE SEQUENCE</scope>
    <source>
        <strain evidence="1">JY119</strain>
    </source>
</reference>
<dbReference type="EMBL" id="JAMKPW020000010">
    <property type="protein sequence ID" value="KAK8214764.1"/>
    <property type="molecule type" value="Genomic_DNA"/>
</dbReference>
<keyword evidence="2" id="KW-1185">Reference proteome</keyword>
<name>A0ACC3SHJ4_9PEZI</name>
<comment type="caution">
    <text evidence="1">The sequence shown here is derived from an EMBL/GenBank/DDBJ whole genome shotgun (WGS) entry which is preliminary data.</text>
</comment>
<evidence type="ECO:0000313" key="2">
    <source>
        <dbReference type="Proteomes" id="UP001320706"/>
    </source>
</evidence>
<protein>
    <submittedName>
        <fullName evidence="1">Uncharacterized protein</fullName>
    </submittedName>
</protein>
<gene>
    <name evidence="1" type="ORF">M8818_002346</name>
</gene>
<accession>A0ACC3SHJ4</accession>
<proteinExistence type="predicted"/>